<dbReference type="VEuPathDB" id="FungiDB:M_BR32_EuGene_00088051"/>
<dbReference type="Gene3D" id="1.20.1250.40">
    <property type="match status" value="1"/>
</dbReference>
<dbReference type="EMBL" id="CP034209">
    <property type="protein sequence ID" value="QBZ63538.1"/>
    <property type="molecule type" value="Genomic_DNA"/>
</dbReference>
<gene>
    <name evidence="4" type="ORF">PoMZ_05220</name>
</gene>
<dbReference type="GO" id="GO:0006352">
    <property type="term" value="P:DNA-templated transcription initiation"/>
    <property type="evidence" value="ECO:0007669"/>
    <property type="project" value="InterPro"/>
</dbReference>
<accession>A0A4V1C7I8</accession>
<dbReference type="InterPro" id="IPR005574">
    <property type="entry name" value="Rpb4/RPC9"/>
</dbReference>
<dbReference type="AlphaFoldDB" id="A0A4V1C7I8"/>
<dbReference type="GO" id="GO:0000166">
    <property type="term" value="F:nucleotide binding"/>
    <property type="evidence" value="ECO:0007669"/>
    <property type="project" value="InterPro"/>
</dbReference>
<evidence type="ECO:0000256" key="1">
    <source>
        <dbReference type="ARBA" id="ARBA00004123"/>
    </source>
</evidence>
<evidence type="ECO:0000313" key="4">
    <source>
        <dbReference type="EMBL" id="QBZ63538.1"/>
    </source>
</evidence>
<evidence type="ECO:0000256" key="3">
    <source>
        <dbReference type="ARBA" id="ARBA00025724"/>
    </source>
</evidence>
<dbReference type="InterPro" id="IPR045222">
    <property type="entry name" value="Rpb4-like"/>
</dbReference>
<dbReference type="Proteomes" id="UP000294847">
    <property type="component" value="Chromosome 6"/>
</dbReference>
<organism evidence="4 5">
    <name type="scientific">Pyricularia oryzae</name>
    <name type="common">Rice blast fungus</name>
    <name type="synonym">Magnaporthe oryzae</name>
    <dbReference type="NCBI Taxonomy" id="318829"/>
    <lineage>
        <taxon>Eukaryota</taxon>
        <taxon>Fungi</taxon>
        <taxon>Dikarya</taxon>
        <taxon>Ascomycota</taxon>
        <taxon>Pezizomycotina</taxon>
        <taxon>Sordariomycetes</taxon>
        <taxon>Sordariomycetidae</taxon>
        <taxon>Magnaporthales</taxon>
        <taxon>Pyriculariaceae</taxon>
        <taxon>Pyricularia</taxon>
    </lineage>
</organism>
<dbReference type="GO" id="GO:0030880">
    <property type="term" value="C:RNA polymerase complex"/>
    <property type="evidence" value="ECO:0007669"/>
    <property type="project" value="InterPro"/>
</dbReference>
<dbReference type="InterPro" id="IPR010997">
    <property type="entry name" value="HRDC-like_sf"/>
</dbReference>
<dbReference type="SMART" id="SM00657">
    <property type="entry name" value="RPOL4c"/>
    <property type="match status" value="1"/>
</dbReference>
<dbReference type="OMA" id="HRKTQNE"/>
<evidence type="ECO:0000313" key="5">
    <source>
        <dbReference type="Proteomes" id="UP000294847"/>
    </source>
</evidence>
<reference evidence="4 5" key="1">
    <citation type="journal article" date="2019" name="Mol. Biol. Evol.">
        <title>Blast fungal genomes show frequent chromosomal changes, gene gains and losses, and effector gene turnover.</title>
        <authorList>
            <person name="Gomez Luciano L.B."/>
            <person name="Jason Tsai I."/>
            <person name="Chuma I."/>
            <person name="Tosa Y."/>
            <person name="Chen Y.H."/>
            <person name="Li J.Y."/>
            <person name="Li M.Y."/>
            <person name="Jade Lu M.Y."/>
            <person name="Nakayashiki H."/>
            <person name="Li W.H."/>
        </authorList>
    </citation>
    <scope>NUCLEOTIDE SEQUENCE [LARGE SCALE GENOMIC DNA]</scope>
    <source>
        <strain evidence="4">MZ5-1-6</strain>
    </source>
</reference>
<dbReference type="InterPro" id="IPR038324">
    <property type="entry name" value="Rpb4/RPC9_sf"/>
</dbReference>
<proteinExistence type="inferred from homology"/>
<evidence type="ECO:0000256" key="2">
    <source>
        <dbReference type="ARBA" id="ARBA00023242"/>
    </source>
</evidence>
<comment type="similarity">
    <text evidence="3">Belongs to the eukaryotic RPB4 RNA polymerase subunit family.</text>
</comment>
<dbReference type="SMR" id="A0A4V1C7I8"/>
<dbReference type="PANTHER" id="PTHR21297">
    <property type="entry name" value="DNA-DIRECTED RNA POLYMERASE II"/>
    <property type="match status" value="1"/>
</dbReference>
<dbReference type="SUPFAM" id="SSF47819">
    <property type="entry name" value="HRDC-like"/>
    <property type="match status" value="1"/>
</dbReference>
<dbReference type="Pfam" id="PF03874">
    <property type="entry name" value="RNA_pol_Rpb4"/>
    <property type="match status" value="1"/>
</dbReference>
<dbReference type="InterPro" id="IPR006590">
    <property type="entry name" value="RNA_pol_Rpb4/RPC9_core"/>
</dbReference>
<dbReference type="GO" id="GO:0005634">
    <property type="term" value="C:nucleus"/>
    <property type="evidence" value="ECO:0007669"/>
    <property type="project" value="UniProtKB-SubCell"/>
</dbReference>
<name>A0A4V1C7I8_PYROR</name>
<comment type="subcellular location">
    <subcellularLocation>
        <location evidence="1">Nucleus</location>
    </subcellularLocation>
</comment>
<sequence length="150" mass="17260">MPPKKQSGPAVPKMISRPKPPPPGEEIASDEIQLGEFEGVETLSYSEAELVLEALEKKRRKEKRYHETEVLQKTRDHLSLFRRFKTPENVQAAERLLSARPELHKFERAQIASLVPENSDEAKKLIPSLKDKFDDHDLEDLLQELSKFCD</sequence>
<protein>
    <submittedName>
        <fullName evidence="4">Uncharacterized protein</fullName>
    </submittedName>
</protein>
<keyword evidence="2" id="KW-0539">Nucleus</keyword>